<evidence type="ECO:0000313" key="1">
    <source>
        <dbReference type="EMBL" id="MDQ0314815.1"/>
    </source>
</evidence>
<sequence length="83" mass="8613">MTGPRAFHGVPPQVVIDPAELSTRAEDVGHLNTAARCVRMVLARLAIAPAENAAAIARGEAILDEIGALQEQVSLPSSSGEAR</sequence>
<keyword evidence="2" id="KW-1185">Reference proteome</keyword>
<dbReference type="AlphaFoldDB" id="A0AAE3VN59"/>
<proteinExistence type="predicted"/>
<comment type="caution">
    <text evidence="1">The sequence shown here is derived from an EMBL/GenBank/DDBJ whole genome shotgun (WGS) entry which is preliminary data.</text>
</comment>
<protein>
    <submittedName>
        <fullName evidence="1">Uncharacterized protein</fullName>
    </submittedName>
</protein>
<dbReference type="EMBL" id="JAUSUL010000001">
    <property type="protein sequence ID" value="MDQ0314815.1"/>
    <property type="molecule type" value="Genomic_DNA"/>
</dbReference>
<evidence type="ECO:0000313" key="2">
    <source>
        <dbReference type="Proteomes" id="UP001229244"/>
    </source>
</evidence>
<gene>
    <name evidence="1" type="ORF">J2S73_001252</name>
</gene>
<dbReference type="RefSeq" id="WP_306884602.1">
    <property type="nucleotide sequence ID" value="NZ_JAUSUL010000001.1"/>
</dbReference>
<accession>A0AAE3VN59</accession>
<reference evidence="1" key="1">
    <citation type="submission" date="2023-07" db="EMBL/GenBank/DDBJ databases">
        <title>Genomic Encyclopedia of Type Strains, Phase IV (KMG-IV): sequencing the most valuable type-strain genomes for metagenomic binning, comparative biology and taxonomic classification.</title>
        <authorList>
            <person name="Goeker M."/>
        </authorList>
    </citation>
    <scope>NUCLEOTIDE SEQUENCE</scope>
    <source>
        <strain evidence="1">DSM 21202</strain>
    </source>
</reference>
<name>A0AAE3VN59_9HYPH</name>
<organism evidence="1 2">
    <name type="scientific">Amorphus orientalis</name>
    <dbReference type="NCBI Taxonomy" id="649198"/>
    <lineage>
        <taxon>Bacteria</taxon>
        <taxon>Pseudomonadati</taxon>
        <taxon>Pseudomonadota</taxon>
        <taxon>Alphaproteobacteria</taxon>
        <taxon>Hyphomicrobiales</taxon>
        <taxon>Amorphaceae</taxon>
        <taxon>Amorphus</taxon>
    </lineage>
</organism>
<dbReference type="Proteomes" id="UP001229244">
    <property type="component" value="Unassembled WGS sequence"/>
</dbReference>